<dbReference type="InterPro" id="IPR006260">
    <property type="entry name" value="TonB/TolA_C"/>
</dbReference>
<proteinExistence type="inferred from homology"/>
<comment type="similarity">
    <text evidence="2">Belongs to the TonB family.</text>
</comment>
<dbReference type="GO" id="GO:0015031">
    <property type="term" value="P:protein transport"/>
    <property type="evidence" value="ECO:0007669"/>
    <property type="project" value="UniProtKB-KW"/>
</dbReference>
<evidence type="ECO:0000256" key="3">
    <source>
        <dbReference type="ARBA" id="ARBA00022448"/>
    </source>
</evidence>
<evidence type="ECO:0000256" key="11">
    <source>
        <dbReference type="SAM" id="Phobius"/>
    </source>
</evidence>
<dbReference type="PRINTS" id="PR01374">
    <property type="entry name" value="TONBPROTEIN"/>
</dbReference>
<evidence type="ECO:0000256" key="9">
    <source>
        <dbReference type="ARBA" id="ARBA00023136"/>
    </source>
</evidence>
<dbReference type="GO" id="GO:0055085">
    <property type="term" value="P:transmembrane transport"/>
    <property type="evidence" value="ECO:0007669"/>
    <property type="project" value="InterPro"/>
</dbReference>
<protein>
    <submittedName>
        <fullName evidence="13">TonB family protein</fullName>
    </submittedName>
</protein>
<dbReference type="PROSITE" id="PS52015">
    <property type="entry name" value="TONB_CTD"/>
    <property type="match status" value="1"/>
</dbReference>
<dbReference type="Proteomes" id="UP000269669">
    <property type="component" value="Unassembled WGS sequence"/>
</dbReference>
<feature type="domain" description="TonB C-terminal" evidence="12">
    <location>
        <begin position="502"/>
        <end position="591"/>
    </location>
</feature>
<feature type="transmembrane region" description="Helical" evidence="11">
    <location>
        <begin position="287"/>
        <end position="310"/>
    </location>
</feature>
<comment type="subcellular location">
    <subcellularLocation>
        <location evidence="1">Cell inner membrane</location>
        <topology evidence="1">Single-pass membrane protein</topology>
        <orientation evidence="1">Periplasmic side</orientation>
    </subcellularLocation>
</comment>
<dbReference type="InterPro" id="IPR051045">
    <property type="entry name" value="TonB-dependent_transducer"/>
</dbReference>
<dbReference type="Pfam" id="PF03544">
    <property type="entry name" value="TonB_C"/>
    <property type="match status" value="1"/>
</dbReference>
<keyword evidence="14" id="KW-1185">Reference proteome</keyword>
<dbReference type="PANTHER" id="PTHR33446:SF2">
    <property type="entry name" value="PROTEIN TONB"/>
    <property type="match status" value="1"/>
</dbReference>
<name>A0A428ME41_9BACT</name>
<gene>
    <name evidence="13" type="ORF">EDE15_0625</name>
</gene>
<evidence type="ECO:0000256" key="1">
    <source>
        <dbReference type="ARBA" id="ARBA00004383"/>
    </source>
</evidence>
<dbReference type="InterPro" id="IPR003538">
    <property type="entry name" value="TonB"/>
</dbReference>
<dbReference type="GO" id="GO:0015891">
    <property type="term" value="P:siderophore transport"/>
    <property type="evidence" value="ECO:0007669"/>
    <property type="project" value="InterPro"/>
</dbReference>
<evidence type="ECO:0000256" key="2">
    <source>
        <dbReference type="ARBA" id="ARBA00006555"/>
    </source>
</evidence>
<evidence type="ECO:0000256" key="7">
    <source>
        <dbReference type="ARBA" id="ARBA00022927"/>
    </source>
</evidence>
<keyword evidence="3" id="KW-0813">Transport</keyword>
<evidence type="ECO:0000313" key="14">
    <source>
        <dbReference type="Proteomes" id="UP000269669"/>
    </source>
</evidence>
<feature type="compositionally biased region" description="Basic and acidic residues" evidence="10">
    <location>
        <begin position="360"/>
        <end position="375"/>
    </location>
</feature>
<dbReference type="NCBIfam" id="TIGR01352">
    <property type="entry name" value="tonB_Cterm"/>
    <property type="match status" value="1"/>
</dbReference>
<feature type="compositionally biased region" description="Gly residues" evidence="10">
    <location>
        <begin position="335"/>
        <end position="355"/>
    </location>
</feature>
<dbReference type="OrthoDB" id="9816142at2"/>
<keyword evidence="5" id="KW-0997">Cell inner membrane</keyword>
<accession>A0A428ME41</accession>
<dbReference type="InterPro" id="IPR037682">
    <property type="entry name" value="TonB_C"/>
</dbReference>
<dbReference type="GO" id="GO:0030288">
    <property type="term" value="C:outer membrane-bounded periplasmic space"/>
    <property type="evidence" value="ECO:0007669"/>
    <property type="project" value="InterPro"/>
</dbReference>
<evidence type="ECO:0000313" key="13">
    <source>
        <dbReference type="EMBL" id="RSL15148.1"/>
    </source>
</evidence>
<evidence type="ECO:0000256" key="5">
    <source>
        <dbReference type="ARBA" id="ARBA00022519"/>
    </source>
</evidence>
<organism evidence="13 14">
    <name type="scientific">Edaphobacter aggregans</name>
    <dbReference type="NCBI Taxonomy" id="570835"/>
    <lineage>
        <taxon>Bacteria</taxon>
        <taxon>Pseudomonadati</taxon>
        <taxon>Acidobacteriota</taxon>
        <taxon>Terriglobia</taxon>
        <taxon>Terriglobales</taxon>
        <taxon>Acidobacteriaceae</taxon>
        <taxon>Edaphobacter</taxon>
    </lineage>
</organism>
<dbReference type="SUPFAM" id="SSF74653">
    <property type="entry name" value="TolA/TonB C-terminal domain"/>
    <property type="match status" value="1"/>
</dbReference>
<feature type="region of interest" description="Disordered" evidence="10">
    <location>
        <begin position="333"/>
        <end position="414"/>
    </location>
</feature>
<keyword evidence="8 11" id="KW-1133">Transmembrane helix</keyword>
<keyword evidence="9 11" id="KW-0472">Membrane</keyword>
<evidence type="ECO:0000259" key="12">
    <source>
        <dbReference type="PROSITE" id="PS52015"/>
    </source>
</evidence>
<dbReference type="AlphaFoldDB" id="A0A428ME41"/>
<reference evidence="13 14" key="1">
    <citation type="submission" date="2018-12" db="EMBL/GenBank/DDBJ databases">
        <title>Sequencing of bacterial isolates from soil warming experiment in Harvard Forest, Massachusetts, USA.</title>
        <authorList>
            <person name="Deangelis K."/>
        </authorList>
    </citation>
    <scope>NUCLEOTIDE SEQUENCE [LARGE SCALE GENOMIC DNA]</scope>
    <source>
        <strain evidence="13 14">EB153</strain>
    </source>
</reference>
<sequence length="591" mass="62681">MSFFSNAQETFGRYGGYIAEFQELFGKHEVSFGTPKDFLQLAPKLAYDEKFRLDFAKLTKSTGQRAAGRLTLTRMLTIIAIAIAGLEIESLEKNAVSISLVVVFLAGIGGWCEAESEGVPTKVEQIASKREETKGGIAVVANEDEESEEKEALELEHRLSRGPQSDLEGLTASLFGGPAVKEALSRLELNTLELKLHLDSIDHRMERIEPHLDDLTARISSTAESLPRAETNGRSKLPAQRFSQTELMEPRSGEQAIAGRGVEVAKIGMVVAPATWKQAEPKQLRRLYWVLAALGVLLFVLASAAGVFFYRGRRQDSGESRVAAAVAATGALHDGVGGTHGLDPPGRGGGNGAAGPGLKAQEKQEATARQAEKLRVLAAAGQGGQGSSGGLVSGPDRNGPNQTGQNYMGPGNRPLTGVRTEFGNQPGKIHVAKVDAPPPVVANGSSDAPRMTAGLGAVASARSPSILRAGPDVSATAAKVTPPPAAVPPAAPPTSKAVFVSASTLTRYVIAAPKPTYPQVAHFQRTEGDVMVRALIAEDGKIENVTAVSGPAGLQQAAVDAMRNWRYRPYLMNGKAVEVMTYINFHFSMEH</sequence>
<comment type="caution">
    <text evidence="13">The sequence shown here is derived from an EMBL/GenBank/DDBJ whole genome shotgun (WGS) entry which is preliminary data.</text>
</comment>
<keyword evidence="7" id="KW-0653">Protein transport</keyword>
<evidence type="ECO:0000256" key="8">
    <source>
        <dbReference type="ARBA" id="ARBA00022989"/>
    </source>
</evidence>
<evidence type="ECO:0000256" key="10">
    <source>
        <dbReference type="SAM" id="MobiDB-lite"/>
    </source>
</evidence>
<dbReference type="GO" id="GO:0098797">
    <property type="term" value="C:plasma membrane protein complex"/>
    <property type="evidence" value="ECO:0007669"/>
    <property type="project" value="TreeGrafter"/>
</dbReference>
<keyword evidence="4" id="KW-1003">Cell membrane</keyword>
<dbReference type="GO" id="GO:0031992">
    <property type="term" value="F:energy transducer activity"/>
    <property type="evidence" value="ECO:0007669"/>
    <property type="project" value="InterPro"/>
</dbReference>
<dbReference type="Gene3D" id="3.30.1150.10">
    <property type="match status" value="1"/>
</dbReference>
<evidence type="ECO:0000256" key="4">
    <source>
        <dbReference type="ARBA" id="ARBA00022475"/>
    </source>
</evidence>
<dbReference type="PANTHER" id="PTHR33446">
    <property type="entry name" value="PROTEIN TONB-RELATED"/>
    <property type="match status" value="1"/>
</dbReference>
<evidence type="ECO:0000256" key="6">
    <source>
        <dbReference type="ARBA" id="ARBA00022692"/>
    </source>
</evidence>
<dbReference type="EMBL" id="RSDW01000001">
    <property type="protein sequence ID" value="RSL15148.1"/>
    <property type="molecule type" value="Genomic_DNA"/>
</dbReference>
<dbReference type="RefSeq" id="WP_125483924.1">
    <property type="nucleotide sequence ID" value="NZ_RSDW01000001.1"/>
</dbReference>
<keyword evidence="6 11" id="KW-0812">Transmembrane</keyword>
<feature type="compositionally biased region" description="Gly residues" evidence="10">
    <location>
        <begin position="381"/>
        <end position="392"/>
    </location>
</feature>